<keyword evidence="1" id="KW-0472">Membrane</keyword>
<dbReference type="Proteomes" id="UP000191448">
    <property type="component" value="Unassembled WGS sequence"/>
</dbReference>
<gene>
    <name evidence="2" type="ORF">CLTHE_27210</name>
</gene>
<accession>A0A1V4SRJ1</accession>
<protein>
    <submittedName>
        <fullName evidence="2">Uncharacterized protein</fullName>
    </submittedName>
</protein>
<dbReference type="EMBL" id="LTAY01000081">
    <property type="protein sequence ID" value="OPX46500.1"/>
    <property type="molecule type" value="Genomic_DNA"/>
</dbReference>
<name>A0A1V4SRJ1_9CLOT</name>
<proteinExistence type="predicted"/>
<evidence type="ECO:0000256" key="1">
    <source>
        <dbReference type="SAM" id="Phobius"/>
    </source>
</evidence>
<dbReference type="RefSeq" id="WP_080023922.1">
    <property type="nucleotide sequence ID" value="NZ_LTAY01000081.1"/>
</dbReference>
<evidence type="ECO:0000313" key="3">
    <source>
        <dbReference type="Proteomes" id="UP000191448"/>
    </source>
</evidence>
<keyword evidence="1" id="KW-0812">Transmembrane</keyword>
<feature type="transmembrane region" description="Helical" evidence="1">
    <location>
        <begin position="12"/>
        <end position="36"/>
    </location>
</feature>
<reference evidence="2 3" key="1">
    <citation type="submission" date="2016-02" db="EMBL/GenBank/DDBJ databases">
        <title>Genome sequence of Clostridium thermobutyricum DSM 4928.</title>
        <authorList>
            <person name="Poehlein A."/>
            <person name="Daniel R."/>
        </authorList>
    </citation>
    <scope>NUCLEOTIDE SEQUENCE [LARGE SCALE GENOMIC DNA]</scope>
    <source>
        <strain evidence="2 3">DSM 4928</strain>
    </source>
</reference>
<feature type="transmembrane region" description="Helical" evidence="1">
    <location>
        <begin position="42"/>
        <end position="61"/>
    </location>
</feature>
<evidence type="ECO:0000313" key="2">
    <source>
        <dbReference type="EMBL" id="OPX46500.1"/>
    </source>
</evidence>
<dbReference type="PROSITE" id="PS51257">
    <property type="entry name" value="PROKAR_LIPOPROTEIN"/>
    <property type="match status" value="1"/>
</dbReference>
<comment type="caution">
    <text evidence="2">The sequence shown here is derived from an EMBL/GenBank/DDBJ whole genome shotgun (WGS) entry which is preliminary data.</text>
</comment>
<keyword evidence="1" id="KW-1133">Transmembrane helix</keyword>
<dbReference type="AlphaFoldDB" id="A0A1V4SRJ1"/>
<organism evidence="2 3">
    <name type="scientific">Clostridium thermobutyricum DSM 4928</name>
    <dbReference type="NCBI Taxonomy" id="1121339"/>
    <lineage>
        <taxon>Bacteria</taxon>
        <taxon>Bacillati</taxon>
        <taxon>Bacillota</taxon>
        <taxon>Clostridia</taxon>
        <taxon>Eubacteriales</taxon>
        <taxon>Clostridiaceae</taxon>
        <taxon>Clostridium</taxon>
    </lineage>
</organism>
<sequence length="68" mass="8125">MRYKPMTMEQYKGYCIINVILGILTIIGCFISRIVFDMQFSMLVQVIITVIFLILNFFLSFKMNKYRL</sequence>